<sequence length="292" mass="34144">MATLFIDLLIKPRKRFRIKTTTQDALTQQLVLYVQHHYIRRSGWSLYKYGRSWGNLCHVVPEPFIAWLATCKENPQAIEIVNSCKVHLRSEGEGTVAPSIAVYIPLSWLCITIPPMIERLREHWQTQISTVLSEHIPATVPELIPSNYYLLCEGRAVPNVWQRHFELCMRNSMPFIVLWHFPPKQARFVSRYDILFSWEPLVKNYIHVFGNPAYPDMAKIITKRITHLLKERRQQDGFKRVTLQNVLGEGQINILKLSFEAAEQLTLDLVRVVHQLIEEIELKLQKKSLRTP</sequence>
<accession>A0A380D931</accession>
<dbReference type="Proteomes" id="UP000255529">
    <property type="component" value="Unassembled WGS sequence"/>
</dbReference>
<evidence type="ECO:0000313" key="2">
    <source>
        <dbReference type="Proteomes" id="UP000255529"/>
    </source>
</evidence>
<gene>
    <name evidence="1" type="ORF">NCTC11544_05827</name>
</gene>
<proteinExistence type="predicted"/>
<reference evidence="1 2" key="1">
    <citation type="submission" date="2018-06" db="EMBL/GenBank/DDBJ databases">
        <authorList>
            <consortium name="Pathogen Informatics"/>
            <person name="Doyle S."/>
        </authorList>
    </citation>
    <scope>NUCLEOTIDE SEQUENCE [LARGE SCALE GENOMIC DNA]</scope>
    <source>
        <strain evidence="1 2">NCTC11544</strain>
    </source>
</reference>
<dbReference type="AlphaFoldDB" id="A0A380D931"/>
<protein>
    <submittedName>
        <fullName evidence="1">Uncharacterized protein</fullName>
    </submittedName>
</protein>
<dbReference type="EMBL" id="UGYN01000003">
    <property type="protein sequence ID" value="SUJ85052.1"/>
    <property type="molecule type" value="Genomic_DNA"/>
</dbReference>
<dbReference type="RefSeq" id="WP_129939531.1">
    <property type="nucleotide sequence ID" value="NZ_CAMKUF010000009.1"/>
</dbReference>
<organism evidence="1 2">
    <name type="scientific">Serratia quinivorans</name>
    <dbReference type="NCBI Taxonomy" id="137545"/>
    <lineage>
        <taxon>Bacteria</taxon>
        <taxon>Pseudomonadati</taxon>
        <taxon>Pseudomonadota</taxon>
        <taxon>Gammaproteobacteria</taxon>
        <taxon>Enterobacterales</taxon>
        <taxon>Yersiniaceae</taxon>
        <taxon>Serratia</taxon>
    </lineage>
</organism>
<name>A0A380D931_9GAMM</name>
<evidence type="ECO:0000313" key="1">
    <source>
        <dbReference type="EMBL" id="SUJ85052.1"/>
    </source>
</evidence>